<evidence type="ECO:0000313" key="3">
    <source>
        <dbReference type="Proteomes" id="UP001302349"/>
    </source>
</evidence>
<feature type="chain" id="PRO_5045308681" description="MG2 domain-containing protein" evidence="1">
    <location>
        <begin position="20"/>
        <end position="790"/>
    </location>
</feature>
<dbReference type="RefSeq" id="WP_317488517.1">
    <property type="nucleotide sequence ID" value="NZ_CP136051.1"/>
</dbReference>
<evidence type="ECO:0000256" key="1">
    <source>
        <dbReference type="SAM" id="SignalP"/>
    </source>
</evidence>
<evidence type="ECO:0000313" key="2">
    <source>
        <dbReference type="EMBL" id="WOK05762.1"/>
    </source>
</evidence>
<organism evidence="2 3">
    <name type="scientific">Imperialibacter roseus</name>
    <dbReference type="NCBI Taxonomy" id="1324217"/>
    <lineage>
        <taxon>Bacteria</taxon>
        <taxon>Pseudomonadati</taxon>
        <taxon>Bacteroidota</taxon>
        <taxon>Cytophagia</taxon>
        <taxon>Cytophagales</taxon>
        <taxon>Flammeovirgaceae</taxon>
        <taxon>Imperialibacter</taxon>
    </lineage>
</organism>
<accession>A0ABZ0IL56</accession>
<dbReference type="PROSITE" id="PS51257">
    <property type="entry name" value="PROKAR_LIPOPROTEIN"/>
    <property type="match status" value="1"/>
</dbReference>
<name>A0ABZ0IL56_9BACT</name>
<keyword evidence="1" id="KW-0732">Signal</keyword>
<evidence type="ECO:0008006" key="4">
    <source>
        <dbReference type="Google" id="ProtNLM"/>
    </source>
</evidence>
<sequence length="790" mass="88464">MKKLYTLISLLILACSVGAAQDKVIDQFKLFAANKTQERVYLHMTQHYAQPGDRIWFSAYVFDDANQRLSDGSKVLYLNVVSKTGDVVVDEKVSLEAGVGEGYIDVPADFSKGLYVVRAYTGWMRNFGPEHFFRDWLWVNQQPGELSLADGELPHVDDMEVAITAEGNLTPVSGLTSRFTVRVFDGLGRGAVLEGEVVNKAHESLATFSTNKHGYGAFILRPEAGEKYEVILKDQRGDAVTHFLPEVKAEGISMLVTTQPTVVRVSLQSKLAAVERQKLRLILQSKGTIYLDRGIDFAAQPAQALSIPAAGLKTGIYQLSLLDGDGIEIGQRVFQIYPASDELTLTTDQRNFKRGEKVRTSFAASNVAAYSVSVSDKLLEGDYVAPAIDQIFYMADVLAPDAAEMIKFFDNSFKSPENWDLFLLTKKLPAYSWREIMSYKAIYPKWPYEKYISAYGQVRTSDSLLLGQELFTFYSFAHEEIIPARTDEYGWFLLPVFDFSGPTKIVCLSDNTNVSFSEMKIDIESGLPSTALEVDMMKKLAQSGVTFADQKRDKLVFKGSYRKLVPGLYPERKESEVSREFSPLTRNTEDYQLDLRQYLSFSSLREVFIEIGRGIVVRERGGKRVIMMYNPVNATLFNDPALIFINGIPTIDYDLVLTLDPDVIETIQLYRSATAQERFGAMARNGILSISTKDKALEIPNQENISFSFEGFQPEEEFTNASLAQQKAYLPDLRHLLYWRTGTSLPTYIECTSSDVLSNYEVNIIAITPDGSLKTGTAEFSTLPVEMAGN</sequence>
<gene>
    <name evidence="2" type="ORF">RT717_22055</name>
</gene>
<protein>
    <recommendedName>
        <fullName evidence="4">MG2 domain-containing protein</fullName>
    </recommendedName>
</protein>
<feature type="signal peptide" evidence="1">
    <location>
        <begin position="1"/>
        <end position="19"/>
    </location>
</feature>
<reference evidence="2 3" key="1">
    <citation type="journal article" date="2023" name="Microbiol. Resour. Announc.">
        <title>Complete Genome Sequence of Imperialibacter roseus strain P4T.</title>
        <authorList>
            <person name="Tizabi D.R."/>
            <person name="Bachvaroff T."/>
            <person name="Hill R.T."/>
        </authorList>
    </citation>
    <scope>NUCLEOTIDE SEQUENCE [LARGE SCALE GENOMIC DNA]</scope>
    <source>
        <strain evidence="2 3">P4T</strain>
    </source>
</reference>
<proteinExistence type="predicted"/>
<dbReference type="EMBL" id="CP136051">
    <property type="protein sequence ID" value="WOK05762.1"/>
    <property type="molecule type" value="Genomic_DNA"/>
</dbReference>
<keyword evidence="3" id="KW-1185">Reference proteome</keyword>
<dbReference type="Proteomes" id="UP001302349">
    <property type="component" value="Chromosome"/>
</dbReference>